<sequence length="650" mass="73416">MDWVKLSALKESYPVQLAEYAVANGIDHEQAFNWWVKHTLCKCDRIISKVKSKYWRTTHKFGIRIPKTVKEAYEIDRLTGTNFWMKAIEKEMTNVRIAFEKLEGVTKEEKRLGKVKPGFKFCDTHMIFDIKMDGKFTRKARLVADGHKTDAPASITYSSVVSRDSVRICLMAASLNGLDVFACDIGNAYLNANCREKLWTVAGPEFGSEKGSVMIIARALYGLKSSGAAWRAKLAETMSEIGYFPSQADPDVWLKAANKEDGTPYYKYMLVYVDDILHIAEDPKVDMALINSIYRLKEGVGPPDRYLGGSMQRVQLQDGSVAWSMNCVEYLQGAISNVDKYLNECGSALKNYGDGKRPYPSSYRPEMDVTPELDAEVMNRYQQYIGVLRWAIELGRIDVMTEVSCLSQHLASPREGHMHAVYKIFRYLQKNLSSNPGRMVFDGAYPETDPKLFANSVTDPDEWNDFYPEAAEKLPAKKVVPLGNPVIVRAYVDANHAGNLKNRRSHSGILIYVNNAPIIWYSKRQNTVESSSFGSEYIALRICTEMVEALRYKLRCFGIPIDGPAEVYCDNQSVVTNSSVPSSVLNKRHNAICYHRVREAQAAGTIKVGWIMGEYNLADLFTKTTMTGDLKHRLVHNIFNNDVAPLEMKT</sequence>
<gene>
    <name evidence="2" type="ORF">CTEN210_11903</name>
</gene>
<name>A0AAD3H9C3_9STRA</name>
<keyword evidence="3" id="KW-1185">Reference proteome</keyword>
<comment type="caution">
    <text evidence="2">The sequence shown here is derived from an EMBL/GenBank/DDBJ whole genome shotgun (WGS) entry which is preliminary data.</text>
</comment>
<dbReference type="EMBL" id="BLLK01000048">
    <property type="protein sequence ID" value="GFH55427.1"/>
    <property type="molecule type" value="Genomic_DNA"/>
</dbReference>
<proteinExistence type="predicted"/>
<evidence type="ECO:0000313" key="3">
    <source>
        <dbReference type="Proteomes" id="UP001054902"/>
    </source>
</evidence>
<dbReference type="CDD" id="cd09272">
    <property type="entry name" value="RNase_HI_RT_Ty1"/>
    <property type="match status" value="1"/>
</dbReference>
<evidence type="ECO:0000259" key="1">
    <source>
        <dbReference type="Pfam" id="PF07727"/>
    </source>
</evidence>
<protein>
    <recommendedName>
        <fullName evidence="1">Reverse transcriptase Ty1/copia-type domain-containing protein</fullName>
    </recommendedName>
</protein>
<accession>A0AAD3H9C3</accession>
<feature type="domain" description="Reverse transcriptase Ty1/copia-type" evidence="1">
    <location>
        <begin position="127"/>
        <end position="284"/>
    </location>
</feature>
<reference evidence="2 3" key="1">
    <citation type="journal article" date="2021" name="Sci. Rep.">
        <title>The genome of the diatom Chaetoceros tenuissimus carries an ancient integrated fragment of an extant virus.</title>
        <authorList>
            <person name="Hongo Y."/>
            <person name="Kimura K."/>
            <person name="Takaki Y."/>
            <person name="Yoshida Y."/>
            <person name="Baba S."/>
            <person name="Kobayashi G."/>
            <person name="Nagasaki K."/>
            <person name="Hano T."/>
            <person name="Tomaru Y."/>
        </authorList>
    </citation>
    <scope>NUCLEOTIDE SEQUENCE [LARGE SCALE GENOMIC DNA]</scope>
    <source>
        <strain evidence="2 3">NIES-3715</strain>
    </source>
</reference>
<organism evidence="2 3">
    <name type="scientific">Chaetoceros tenuissimus</name>
    <dbReference type="NCBI Taxonomy" id="426638"/>
    <lineage>
        <taxon>Eukaryota</taxon>
        <taxon>Sar</taxon>
        <taxon>Stramenopiles</taxon>
        <taxon>Ochrophyta</taxon>
        <taxon>Bacillariophyta</taxon>
        <taxon>Coscinodiscophyceae</taxon>
        <taxon>Chaetocerotophycidae</taxon>
        <taxon>Chaetocerotales</taxon>
        <taxon>Chaetocerotaceae</taxon>
        <taxon>Chaetoceros</taxon>
    </lineage>
</organism>
<dbReference type="PANTHER" id="PTHR11439:SF483">
    <property type="entry name" value="PEPTIDE SYNTHASE GLIP-LIKE, PUTATIVE (AFU_ORTHOLOGUE AFUA_3G12920)-RELATED"/>
    <property type="match status" value="1"/>
</dbReference>
<dbReference type="PANTHER" id="PTHR11439">
    <property type="entry name" value="GAG-POL-RELATED RETROTRANSPOSON"/>
    <property type="match status" value="1"/>
</dbReference>
<dbReference type="Proteomes" id="UP001054902">
    <property type="component" value="Unassembled WGS sequence"/>
</dbReference>
<dbReference type="InterPro" id="IPR013103">
    <property type="entry name" value="RVT_2"/>
</dbReference>
<evidence type="ECO:0000313" key="2">
    <source>
        <dbReference type="EMBL" id="GFH55427.1"/>
    </source>
</evidence>
<dbReference type="AlphaFoldDB" id="A0AAD3H9C3"/>
<dbReference type="Pfam" id="PF07727">
    <property type="entry name" value="RVT_2"/>
    <property type="match status" value="1"/>
</dbReference>